<comment type="caution">
    <text evidence="2">The sequence shown here is derived from an EMBL/GenBank/DDBJ whole genome shotgun (WGS) entry which is preliminary data.</text>
</comment>
<dbReference type="Pfam" id="PF22807">
    <property type="entry name" value="TrAA12"/>
    <property type="match status" value="2"/>
</dbReference>
<dbReference type="PANTHER" id="PTHR19328">
    <property type="entry name" value="HEDGEHOG-INTERACTING PROTEIN"/>
    <property type="match status" value="1"/>
</dbReference>
<keyword evidence="3" id="KW-1185">Reference proteome</keyword>
<dbReference type="SUPFAM" id="SSF50952">
    <property type="entry name" value="Soluble quinoprotein glucose dehydrogenase"/>
    <property type="match status" value="1"/>
</dbReference>
<dbReference type="InterPro" id="IPR011042">
    <property type="entry name" value="6-blade_b-propeller_TolB-like"/>
</dbReference>
<sequence>MESRAAMMQLPSSPARWALCFLSAAALSACGDTARHSIEDGMGPDPVLPDPVKRMIPTVKVAEVKRWAEGAAPVPAAGLAVQAFARDLDHPRWLYVLPNGDVLVAETAAPPAPEKESSGLRDKIQGAMMAKAGSTVPSANRITLLRDADGDGVAEVRTQFLKGLYSPFGIALVGDRLYVANADALVSFPYKAGDTQISAAPRFVANLPGGINHHWTKSLVASRDGNKLYVGVGSNSNVAENGMDAELNRAAILEVDAHSGATRVFASGLRNPVGLAWQPGADTLWVVVNERDEIGSDLVPDYLTSVREGGFYGWPYSYYGQHVDERVQPQNAEMVASAIKPDYALGAHTASLGLSFYEGALLPQAYRGGAFIGQHGSWNRDPPSGYKVIYVPFANGKPSGKAQDVLTGFLDAEGKAQGRPVGVAVDKPGALLVADDVGNVIWRVTPKAGP</sequence>
<evidence type="ECO:0000313" key="3">
    <source>
        <dbReference type="Proteomes" id="UP000238261"/>
    </source>
</evidence>
<dbReference type="Proteomes" id="UP000238261">
    <property type="component" value="Unassembled WGS sequence"/>
</dbReference>
<dbReference type="EMBL" id="MDEG01000012">
    <property type="protein sequence ID" value="PPU96785.1"/>
    <property type="molecule type" value="Genomic_DNA"/>
</dbReference>
<dbReference type="PROSITE" id="PS51257">
    <property type="entry name" value="PROKAR_LIPOPROTEIN"/>
    <property type="match status" value="1"/>
</dbReference>
<dbReference type="PANTHER" id="PTHR19328:SF55">
    <property type="entry name" value="BLR6566 PROTEIN"/>
    <property type="match status" value="1"/>
</dbReference>
<feature type="domain" description="Pyrroloquinoline quinone-dependent pyranose dehydrogenase beta-propeller" evidence="1">
    <location>
        <begin position="336"/>
        <end position="445"/>
    </location>
</feature>
<feature type="domain" description="Pyrroloquinoline quinone-dependent pyranose dehydrogenase beta-propeller" evidence="1">
    <location>
        <begin position="150"/>
        <end position="295"/>
    </location>
</feature>
<dbReference type="InterPro" id="IPR011041">
    <property type="entry name" value="Quinoprot_gluc/sorb_DH_b-prop"/>
</dbReference>
<dbReference type="InterPro" id="IPR054539">
    <property type="entry name" value="Beta-prop_PDH"/>
</dbReference>
<dbReference type="AlphaFoldDB" id="A0A2S7EUK0"/>
<proteinExistence type="predicted"/>
<gene>
    <name evidence="2" type="ORF">XhyaCFBP1156_13530</name>
</gene>
<organism evidence="2 3">
    <name type="scientific">Xanthomonas hyacinthi</name>
    <dbReference type="NCBI Taxonomy" id="56455"/>
    <lineage>
        <taxon>Bacteria</taxon>
        <taxon>Pseudomonadati</taxon>
        <taxon>Pseudomonadota</taxon>
        <taxon>Gammaproteobacteria</taxon>
        <taxon>Lysobacterales</taxon>
        <taxon>Lysobacteraceae</taxon>
        <taxon>Xanthomonas</taxon>
    </lineage>
</organism>
<name>A0A2S7EUK0_9XANT</name>
<dbReference type="OrthoDB" id="9770043at2"/>
<reference evidence="3" key="1">
    <citation type="submission" date="2016-08" db="EMBL/GenBank/DDBJ databases">
        <authorList>
            <person name="Merda D."/>
            <person name="Briand M."/>
            <person name="Taghouti G."/>
            <person name="Carrere S."/>
            <person name="Gouzy J."/>
            <person name="Portier P."/>
            <person name="Jacques M.-A."/>
            <person name="Fischer-Le Saux M."/>
        </authorList>
    </citation>
    <scope>NUCLEOTIDE SEQUENCE [LARGE SCALE GENOMIC DNA]</scope>
    <source>
        <strain evidence="3">CFBP1156</strain>
    </source>
</reference>
<accession>A0A2S7EUK0</accession>
<evidence type="ECO:0000313" key="2">
    <source>
        <dbReference type="EMBL" id="PPU96785.1"/>
    </source>
</evidence>
<evidence type="ECO:0000259" key="1">
    <source>
        <dbReference type="Pfam" id="PF22807"/>
    </source>
</evidence>
<protein>
    <submittedName>
        <fullName evidence="2">Sorbosone dehydrogenase</fullName>
    </submittedName>
</protein>
<dbReference type="Gene3D" id="2.120.10.30">
    <property type="entry name" value="TolB, C-terminal domain"/>
    <property type="match status" value="1"/>
</dbReference>